<name>A0A4Z0YRM8_9PEZI</name>
<dbReference type="PANTHER" id="PTHR36681:SF3">
    <property type="entry name" value="NUCLEAR GTPASE, GERMINAL CENTER-ASSOCIATED, TANDEM DUPLICATE 3"/>
    <property type="match status" value="1"/>
</dbReference>
<organism evidence="3 4">
    <name type="scientific">Xylaria hypoxylon</name>
    <dbReference type="NCBI Taxonomy" id="37992"/>
    <lineage>
        <taxon>Eukaryota</taxon>
        <taxon>Fungi</taxon>
        <taxon>Dikarya</taxon>
        <taxon>Ascomycota</taxon>
        <taxon>Pezizomycotina</taxon>
        <taxon>Sordariomycetes</taxon>
        <taxon>Xylariomycetidae</taxon>
        <taxon>Xylariales</taxon>
        <taxon>Xylariaceae</taxon>
        <taxon>Xylaria</taxon>
    </lineage>
</organism>
<proteinExistence type="predicted"/>
<dbReference type="AlphaFoldDB" id="A0A4Z0YRM8"/>
<evidence type="ECO:0000259" key="2">
    <source>
        <dbReference type="Pfam" id="PF00350"/>
    </source>
</evidence>
<protein>
    <recommendedName>
        <fullName evidence="2">Dynamin N-terminal domain-containing protein</fullName>
    </recommendedName>
</protein>
<feature type="domain" description="Dynamin N-terminal" evidence="2">
    <location>
        <begin position="110"/>
        <end position="356"/>
    </location>
</feature>
<dbReference type="SUPFAM" id="SSF52540">
    <property type="entry name" value="P-loop containing nucleoside triphosphate hydrolases"/>
    <property type="match status" value="1"/>
</dbReference>
<evidence type="ECO:0000313" key="3">
    <source>
        <dbReference type="EMBL" id="TGJ86567.1"/>
    </source>
</evidence>
<gene>
    <name evidence="3" type="ORF">E0Z10_g2162</name>
</gene>
<dbReference type="InterPro" id="IPR027417">
    <property type="entry name" value="P-loop_NTPase"/>
</dbReference>
<comment type="caution">
    <text evidence="3">The sequence shown here is derived from an EMBL/GenBank/DDBJ whole genome shotgun (WGS) entry which is preliminary data.</text>
</comment>
<evidence type="ECO:0000313" key="4">
    <source>
        <dbReference type="Proteomes" id="UP000297716"/>
    </source>
</evidence>
<feature type="compositionally biased region" description="Acidic residues" evidence="1">
    <location>
        <begin position="977"/>
        <end position="986"/>
    </location>
</feature>
<dbReference type="Pfam" id="PF00350">
    <property type="entry name" value="Dynamin_N"/>
    <property type="match status" value="1"/>
</dbReference>
<dbReference type="Gene3D" id="3.40.50.300">
    <property type="entry name" value="P-loop containing nucleotide triphosphate hydrolases"/>
    <property type="match status" value="1"/>
</dbReference>
<dbReference type="InterPro" id="IPR045063">
    <property type="entry name" value="Dynamin_N"/>
</dbReference>
<reference evidence="3 4" key="1">
    <citation type="submission" date="2019-03" db="EMBL/GenBank/DDBJ databases">
        <title>Draft genome sequence of Xylaria hypoxylon DSM 108379, a ubiquitous saprotrophic-parasitic fungi on hardwood.</title>
        <authorList>
            <person name="Buettner E."/>
            <person name="Leonhardt S."/>
            <person name="Gebauer A.M."/>
            <person name="Liers C."/>
            <person name="Hofrichter M."/>
            <person name="Kellner H."/>
        </authorList>
    </citation>
    <scope>NUCLEOTIDE SEQUENCE [LARGE SCALE GENOMIC DNA]</scope>
    <source>
        <strain evidence="3 4">DSM 108379</strain>
    </source>
</reference>
<dbReference type="EMBL" id="SKBN01000025">
    <property type="protein sequence ID" value="TGJ86567.1"/>
    <property type="molecule type" value="Genomic_DNA"/>
</dbReference>
<feature type="compositionally biased region" description="Acidic residues" evidence="1">
    <location>
        <begin position="994"/>
        <end position="1008"/>
    </location>
</feature>
<sequence length="1025" mass="116487">MEEEEININVKVEPSLDHQMTTTSENMKTLPWTECSEADAYKRLSIKEQSLDIALDYCEQLINKIEDVFANIKKHSEESAELIWPLEDREEWISQCQDIIKEHKDFNILVGVAGATGSGKTSALNALLGFQELLPTNNEEAATAVQCKVAFNDETRPEYAFRCHVTFQSKEALEIKIRQFFNDLKVRDELQESHRGSLEDEQALRELESVLQPTREMVNIVFGLQDDQVQDLGLEGVLKSNPEALQLLGTVKKFNSSNVDAISKQMKPYMDSTTADHSTSGECFAAWPLIEQVELFIKSDILRNGVVLVDLPGLGDAVESRALVAERSFNQLTATLIVAQATRAADNSTAVDLMSKNQEMAMMMDGKFHKETFCVCLSQIDQIDRKAALRKPDAKANLDLQNLLKEEESHKFTLKTKLQERKRRKKLMKKLRMAMRKPRKSGKEIAAKAVMYKLKGEKRGQKLVLAKICQQITSSKRNLIEADGKITFTCIRARNQYLRDRIGLDFKKRQARLDAKTGTRESAYDGQVAVCPTSARAFWNCKSTIKRVTGFPSEEYTGIPGLASWIRSATIPKREEHVDELLSRLQAQFNIIQLWSEDRSKLSDLLVTKDSFEKDVLADVLKTTEHNLSVYWSQLATKVTELNPFHNEEEVLSDCPELCRKTVIGWAYRKPDNKASNDKLHWTTYHASLSRLGGKFVSKSKGILQEYNWMQDISRILYDVIVKDWDQSFNKDVPFLINDARPMIDTIWDGFIENLNSSIEETEPRLLSYFMNEKHRLDTIKRNTKIKVKAALRHVTERASQSHPLILGKIQLGWQEAFQAALGIRGQSSIHSTMVYDTDSVIGNGSYTARQQLLLCFAADQSGKVFIAAYKDLEHRLKDNFNQLPKELDTISQFVVRELRRIVGLSLDKVLKPTSDLALKLEVVAEEKKRLQLCVQTAPLKWTLESGFLSPGNCEIDSKTEQGLPEEYRHSQTELERLEDDDGESDSESHTDAYSDDSSSDDDDDDADPGVALRDDDGEDMKMEY</sequence>
<dbReference type="PANTHER" id="PTHR36681">
    <property type="entry name" value="NUCLEAR GTPASE, GERMINAL CENTER-ASSOCIATED, TANDEM DUPLICATE 3"/>
    <property type="match status" value="1"/>
</dbReference>
<keyword evidence="4" id="KW-1185">Reference proteome</keyword>
<accession>A0A4Z0YRM8</accession>
<dbReference type="OrthoDB" id="3598281at2759"/>
<feature type="region of interest" description="Disordered" evidence="1">
    <location>
        <begin position="955"/>
        <end position="1025"/>
    </location>
</feature>
<dbReference type="Proteomes" id="UP000297716">
    <property type="component" value="Unassembled WGS sequence"/>
</dbReference>
<evidence type="ECO:0000256" key="1">
    <source>
        <dbReference type="SAM" id="MobiDB-lite"/>
    </source>
</evidence>
<feature type="compositionally biased region" description="Basic and acidic residues" evidence="1">
    <location>
        <begin position="956"/>
        <end position="976"/>
    </location>
</feature>